<evidence type="ECO:0000313" key="3">
    <source>
        <dbReference type="EMBL" id="QGY46813.1"/>
    </source>
</evidence>
<organism evidence="3 4">
    <name type="scientific">Maribellus comscasis</name>
    <dbReference type="NCBI Taxonomy" id="2681766"/>
    <lineage>
        <taxon>Bacteria</taxon>
        <taxon>Pseudomonadati</taxon>
        <taxon>Bacteroidota</taxon>
        <taxon>Bacteroidia</taxon>
        <taxon>Marinilabiliales</taxon>
        <taxon>Prolixibacteraceae</taxon>
        <taxon>Maribellus</taxon>
    </lineage>
</organism>
<gene>
    <name evidence="3" type="ORF">GM418_25095</name>
</gene>
<evidence type="ECO:0000313" key="4">
    <source>
        <dbReference type="Proteomes" id="UP000428260"/>
    </source>
</evidence>
<keyword evidence="1" id="KW-0812">Transmembrane</keyword>
<sequence>MKRIIKIVGVLFLVIVIVFLVRSYLNLKDRHPVYSANLKVDGSDDLQLKAGFAAISVTPEVPDRWEDKNGDAKYNPKDGDTFTDKNGNGVFDAVWIAGFSNKKPANGVHDDIWARTFVVDDGKTRLAIVALDAIGFMNDDVIDVRKMIPEEAGITYTIITSTHTHEGPDLLGLWGESPFKCGVDEEYMKFVKSQIVKSVVTAAQKLRPARLEISEDLTGAIPLVKDTRKPEVFDSGLRLIKAIDKENENVLGTLVSWGNHPETLWSKNLLISSDFPHFVREGIEKGVFYNDSLIKAGVGGVCVYINGAVGGLMCTHPSLVVKDPFTGEEFAEPSFEKAAAEGKQLSLLALNAMNKPATTIDSASISLLVRTISLPIENNLFKLATALGVMDRGTNGWMKMRSELSVFKIGPVSFVTIPGEIYPEIVNGGVESPEGNDFGIQPVEEPPIREMMGGEYKFVFGLANDEIGYIIPRSQWDVKAPFTYGKDNSPYGEENSLGKETAPLLHKNISEMLLELKEM</sequence>
<name>A0A6I6K5A6_9BACT</name>
<dbReference type="KEGG" id="mcos:GM418_25095"/>
<dbReference type="AlphaFoldDB" id="A0A6I6K5A6"/>
<reference evidence="3 4" key="1">
    <citation type="submission" date="2019-11" db="EMBL/GenBank/DDBJ databases">
        <authorList>
            <person name="Zheng R.K."/>
            <person name="Sun C.M."/>
        </authorList>
    </citation>
    <scope>NUCLEOTIDE SEQUENCE [LARGE SCALE GENOMIC DNA]</scope>
    <source>
        <strain evidence="3 4">WC007</strain>
    </source>
</reference>
<dbReference type="Proteomes" id="UP000428260">
    <property type="component" value="Chromosome"/>
</dbReference>
<dbReference type="InterPro" id="IPR031329">
    <property type="entry name" value="NEUT/ALK_ceramidase_N"/>
</dbReference>
<dbReference type="EMBL" id="CP046401">
    <property type="protein sequence ID" value="QGY46813.1"/>
    <property type="molecule type" value="Genomic_DNA"/>
</dbReference>
<dbReference type="RefSeq" id="WP_158870077.1">
    <property type="nucleotide sequence ID" value="NZ_CP046401.1"/>
</dbReference>
<protein>
    <recommendedName>
        <fullName evidence="2">Neutral/alkaline non-lysosomal ceramidase N-terminal domain-containing protein</fullName>
    </recommendedName>
</protein>
<evidence type="ECO:0000256" key="1">
    <source>
        <dbReference type="SAM" id="Phobius"/>
    </source>
</evidence>
<accession>A0A6I6K5A6</accession>
<proteinExistence type="predicted"/>
<feature type="transmembrane region" description="Helical" evidence="1">
    <location>
        <begin position="7"/>
        <end position="25"/>
    </location>
</feature>
<keyword evidence="4" id="KW-1185">Reference proteome</keyword>
<keyword evidence="1" id="KW-1133">Transmembrane helix</keyword>
<keyword evidence="1" id="KW-0472">Membrane</keyword>
<feature type="domain" description="Neutral/alkaline non-lysosomal ceramidase N-terminal" evidence="2">
    <location>
        <begin position="95"/>
        <end position="274"/>
    </location>
</feature>
<dbReference type="Pfam" id="PF04734">
    <property type="entry name" value="Ceramidase_alk"/>
    <property type="match status" value="1"/>
</dbReference>
<evidence type="ECO:0000259" key="2">
    <source>
        <dbReference type="Pfam" id="PF04734"/>
    </source>
</evidence>